<protein>
    <submittedName>
        <fullName evidence="2">DUF268 domain-containing protein</fullName>
    </submittedName>
</protein>
<dbReference type="Pfam" id="PF03269">
    <property type="entry name" value="DUF268"/>
    <property type="match status" value="1"/>
</dbReference>
<dbReference type="Proteomes" id="UP000887566">
    <property type="component" value="Unplaced"/>
</dbReference>
<dbReference type="WBParaSite" id="PSAMB.scaffold2428size23303.g17804.t1">
    <property type="protein sequence ID" value="PSAMB.scaffold2428size23303.g17804.t1"/>
    <property type="gene ID" value="PSAMB.scaffold2428size23303.g17804"/>
</dbReference>
<proteinExistence type="predicted"/>
<dbReference type="InterPro" id="IPR004951">
    <property type="entry name" value="DUF268_CAE_spp"/>
</dbReference>
<evidence type="ECO:0000313" key="1">
    <source>
        <dbReference type="Proteomes" id="UP000887566"/>
    </source>
</evidence>
<sequence length="393" mass="45000">MCGEDEEPVFKKTLILLLSSMTKLDEDQKVDNIVNKATYERSNNKLGGDGNDVKDSSGQDRCRDMLVKGFVDTAKDTMTYGQILKLIYEPYGYTYRPVVYEKRKCNTEAKMFPLESKRQSQCDQVFKEWTYTSDSWKKSKLSKGNAPNKIPNHLQEEYSMNGLALMKNHYKNEVPSMLKSKILAPWTKIMIEEHKAYYRAEEFGTLPYLSESAAVFYALEHYKPTGLSGMVIGSQSPWIEAMLLFYGAKQVTTAEYAPLSILHPDIKYVHPIDLAKNWQDYANLDFVVSFSSIEHSGLGRYGDPLDPKGDLREVDKIRCLLKAGGLFYIGLPSGQDQVVFNAHRLYGYIRWPMIAAGFEFLGAFHAKHREIQRTPPRIANNDYKQILFVLKKI</sequence>
<evidence type="ECO:0000313" key="2">
    <source>
        <dbReference type="WBParaSite" id="PSAMB.scaffold2428size23303.g17804.t1"/>
    </source>
</evidence>
<organism evidence="1 2">
    <name type="scientific">Plectus sambesii</name>
    <dbReference type="NCBI Taxonomy" id="2011161"/>
    <lineage>
        <taxon>Eukaryota</taxon>
        <taxon>Metazoa</taxon>
        <taxon>Ecdysozoa</taxon>
        <taxon>Nematoda</taxon>
        <taxon>Chromadorea</taxon>
        <taxon>Plectida</taxon>
        <taxon>Plectina</taxon>
        <taxon>Plectoidea</taxon>
        <taxon>Plectidae</taxon>
        <taxon>Plectus</taxon>
    </lineage>
</organism>
<dbReference type="AlphaFoldDB" id="A0A914VTB3"/>
<reference evidence="2" key="1">
    <citation type="submission" date="2022-11" db="UniProtKB">
        <authorList>
            <consortium name="WormBaseParasite"/>
        </authorList>
    </citation>
    <scope>IDENTIFICATION</scope>
</reference>
<accession>A0A914VTB3</accession>
<name>A0A914VTB3_9BILA</name>
<keyword evidence="1" id="KW-1185">Reference proteome</keyword>